<comment type="similarity">
    <text evidence="1">Belongs to the Mediator complex subunit 17 family.</text>
</comment>
<reference evidence="3 4" key="1">
    <citation type="submission" date="2020-05" db="EMBL/GenBank/DDBJ databases">
        <title>Ceratocystis lukuohia genome.</title>
        <authorList>
            <person name="Harrington T.C."/>
            <person name="Kim K."/>
            <person name="Mayers C.G."/>
        </authorList>
    </citation>
    <scope>NUCLEOTIDE SEQUENCE [LARGE SCALE GENOMIC DNA]</scope>
    <source>
        <strain evidence="3 4">C4212</strain>
    </source>
</reference>
<dbReference type="Proteomes" id="UP001610728">
    <property type="component" value="Unassembled WGS sequence"/>
</dbReference>
<protein>
    <recommendedName>
        <fullName evidence="1">Mediator of RNA polymerase II transcription subunit 17</fullName>
    </recommendedName>
    <alternativeName>
        <fullName evidence="1">Mediator complex subunit 17</fullName>
    </alternativeName>
</protein>
<feature type="compositionally biased region" description="Acidic residues" evidence="2">
    <location>
        <begin position="64"/>
        <end position="84"/>
    </location>
</feature>
<feature type="region of interest" description="Disordered" evidence="2">
    <location>
        <begin position="45"/>
        <end position="86"/>
    </location>
</feature>
<evidence type="ECO:0000313" key="4">
    <source>
        <dbReference type="Proteomes" id="UP001610728"/>
    </source>
</evidence>
<sequence>MSDNIPFGLRPWPTTNSNRSPKTVADFIARANAQVPGGFKALSQETLSNRIQSPNDVANSQEKIDEDADMDGSEDDDAEEDDEKIDPAVIKMEILKKIEWVPTNFQSLLAPPRKPDPTAANQVFVSF</sequence>
<keyword evidence="1" id="KW-0539">Nucleus</keyword>
<dbReference type="RefSeq" id="XP_070860150.1">
    <property type="nucleotide sequence ID" value="XM_071000426.1"/>
</dbReference>
<evidence type="ECO:0000313" key="3">
    <source>
        <dbReference type="EMBL" id="KAL2888970.1"/>
    </source>
</evidence>
<keyword evidence="1" id="KW-0804">Transcription</keyword>
<comment type="subcellular location">
    <subcellularLocation>
        <location evidence="1">Nucleus</location>
    </subcellularLocation>
</comment>
<evidence type="ECO:0000256" key="2">
    <source>
        <dbReference type="SAM" id="MobiDB-lite"/>
    </source>
</evidence>
<dbReference type="InterPro" id="IPR019313">
    <property type="entry name" value="Mediator_Med17"/>
</dbReference>
<keyword evidence="1" id="KW-0805">Transcription regulation</keyword>
<name>A0ABR4MKZ7_9PEZI</name>
<comment type="caution">
    <text evidence="3">The sequence shown here is derived from an EMBL/GenBank/DDBJ whole genome shotgun (WGS) entry which is preliminary data.</text>
</comment>
<proteinExistence type="inferred from homology"/>
<comment type="subunit">
    <text evidence="1">Component of the Mediator complex.</text>
</comment>
<gene>
    <name evidence="1" type="primary">MED17</name>
    <name evidence="3" type="ORF">HOO65_030471</name>
</gene>
<feature type="region of interest" description="Disordered" evidence="2">
    <location>
        <begin position="1"/>
        <end position="21"/>
    </location>
</feature>
<keyword evidence="4" id="KW-1185">Reference proteome</keyword>
<accession>A0ABR4MKZ7</accession>
<keyword evidence="1" id="KW-0010">Activator</keyword>
<feature type="compositionally biased region" description="Polar residues" evidence="2">
    <location>
        <begin position="45"/>
        <end position="61"/>
    </location>
</feature>
<comment type="function">
    <text evidence="1">Component of the Mediator complex, a coactivator involved in the regulated transcription of nearly all RNA polymerase II-dependent genes. Mediator functions as a bridge to convey information from gene-specific regulatory proteins to the basal RNA polymerase II transcription machinery. Mediator is recruited to promoters by direct interactions with regulatory proteins and serves as a scaffold for the assembly of a functional preinitiation complex with RNA polymerase II and the general transcription factors.</text>
</comment>
<dbReference type="EMBL" id="JABSNW010000003">
    <property type="protein sequence ID" value="KAL2888970.1"/>
    <property type="molecule type" value="Genomic_DNA"/>
</dbReference>
<evidence type="ECO:0000256" key="1">
    <source>
        <dbReference type="RuleBase" id="RU364140"/>
    </source>
</evidence>
<dbReference type="GeneID" id="98117288"/>
<organism evidence="3 4">
    <name type="scientific">Ceratocystis lukuohia</name>
    <dbReference type="NCBI Taxonomy" id="2019550"/>
    <lineage>
        <taxon>Eukaryota</taxon>
        <taxon>Fungi</taxon>
        <taxon>Dikarya</taxon>
        <taxon>Ascomycota</taxon>
        <taxon>Pezizomycotina</taxon>
        <taxon>Sordariomycetes</taxon>
        <taxon>Hypocreomycetidae</taxon>
        <taxon>Microascales</taxon>
        <taxon>Ceratocystidaceae</taxon>
        <taxon>Ceratocystis</taxon>
    </lineage>
</organism>
<dbReference type="Pfam" id="PF10156">
    <property type="entry name" value="Med17"/>
    <property type="match status" value="1"/>
</dbReference>